<feature type="region of interest" description="Disordered" evidence="1">
    <location>
        <begin position="1"/>
        <end position="23"/>
    </location>
</feature>
<evidence type="ECO:0000313" key="2">
    <source>
        <dbReference type="EMBL" id="CAI2197518.1"/>
    </source>
</evidence>
<dbReference type="AlphaFoldDB" id="A0A9W4TBL1"/>
<proteinExistence type="predicted"/>
<keyword evidence="3" id="KW-1185">Reference proteome</keyword>
<feature type="non-terminal residue" evidence="2">
    <location>
        <position position="1"/>
    </location>
</feature>
<dbReference type="EMBL" id="CAMKVN010016456">
    <property type="protein sequence ID" value="CAI2197518.1"/>
    <property type="molecule type" value="Genomic_DNA"/>
</dbReference>
<dbReference type="Proteomes" id="UP001153678">
    <property type="component" value="Unassembled WGS sequence"/>
</dbReference>
<evidence type="ECO:0000313" key="3">
    <source>
        <dbReference type="Proteomes" id="UP001153678"/>
    </source>
</evidence>
<comment type="caution">
    <text evidence="2">The sequence shown here is derived from an EMBL/GenBank/DDBJ whole genome shotgun (WGS) entry which is preliminary data.</text>
</comment>
<protein>
    <submittedName>
        <fullName evidence="2">17652_t:CDS:1</fullName>
    </submittedName>
</protein>
<accession>A0A9W4TBL1</accession>
<gene>
    <name evidence="2" type="ORF">FWILDA_LOCUS18118</name>
</gene>
<organism evidence="2 3">
    <name type="scientific">Funneliformis geosporum</name>
    <dbReference type="NCBI Taxonomy" id="1117311"/>
    <lineage>
        <taxon>Eukaryota</taxon>
        <taxon>Fungi</taxon>
        <taxon>Fungi incertae sedis</taxon>
        <taxon>Mucoromycota</taxon>
        <taxon>Glomeromycotina</taxon>
        <taxon>Glomeromycetes</taxon>
        <taxon>Glomerales</taxon>
        <taxon>Glomeraceae</taxon>
        <taxon>Funneliformis</taxon>
    </lineage>
</organism>
<reference evidence="2" key="1">
    <citation type="submission" date="2022-08" db="EMBL/GenBank/DDBJ databases">
        <authorList>
            <person name="Kallberg Y."/>
            <person name="Tangrot J."/>
            <person name="Rosling A."/>
        </authorList>
    </citation>
    <scope>NUCLEOTIDE SEQUENCE</scope>
    <source>
        <strain evidence="2">Wild A</strain>
    </source>
</reference>
<sequence>AYLLLQDLTDSTSSNKNSNSSKELENNLAIFSINTESTEIEQDINILQIIETENSVLSVCAVIDIIYREIKCYGKKDNLRGLWQLTEM</sequence>
<name>A0A9W4TBL1_9GLOM</name>
<evidence type="ECO:0000256" key="1">
    <source>
        <dbReference type="SAM" id="MobiDB-lite"/>
    </source>
</evidence>
<feature type="compositionally biased region" description="Low complexity" evidence="1">
    <location>
        <begin position="1"/>
        <end position="21"/>
    </location>
</feature>